<evidence type="ECO:0000259" key="5">
    <source>
        <dbReference type="PROSITE" id="PS50931"/>
    </source>
</evidence>
<dbReference type="PANTHER" id="PTHR30118:SF15">
    <property type="entry name" value="TRANSCRIPTIONAL REGULATORY PROTEIN"/>
    <property type="match status" value="1"/>
</dbReference>
<keyword evidence="7" id="KW-1185">Reference proteome</keyword>
<dbReference type="Proteomes" id="UP000559182">
    <property type="component" value="Unassembled WGS sequence"/>
</dbReference>
<proteinExistence type="inferred from homology"/>
<keyword evidence="3 6" id="KW-0238">DNA-binding</keyword>
<feature type="domain" description="HTH lysR-type" evidence="5">
    <location>
        <begin position="9"/>
        <end position="66"/>
    </location>
</feature>
<evidence type="ECO:0000313" key="6">
    <source>
        <dbReference type="EMBL" id="MBB2891879.1"/>
    </source>
</evidence>
<keyword evidence="4" id="KW-0804">Transcription</keyword>
<dbReference type="InterPro" id="IPR037402">
    <property type="entry name" value="YidZ_PBP2"/>
</dbReference>
<evidence type="ECO:0000256" key="4">
    <source>
        <dbReference type="ARBA" id="ARBA00023163"/>
    </source>
</evidence>
<dbReference type="Gene3D" id="3.40.190.10">
    <property type="entry name" value="Periplasmic binding protein-like II"/>
    <property type="match status" value="2"/>
</dbReference>
<comment type="similarity">
    <text evidence="1">Belongs to the LysR transcriptional regulatory family.</text>
</comment>
<evidence type="ECO:0000256" key="2">
    <source>
        <dbReference type="ARBA" id="ARBA00023015"/>
    </source>
</evidence>
<name>A0A839N548_9MICO</name>
<comment type="caution">
    <text evidence="6">The sequence shown here is derived from an EMBL/GenBank/DDBJ whole genome shotgun (WGS) entry which is preliminary data.</text>
</comment>
<dbReference type="PROSITE" id="PS50931">
    <property type="entry name" value="HTH_LYSR"/>
    <property type="match status" value="1"/>
</dbReference>
<dbReference type="InterPro" id="IPR036390">
    <property type="entry name" value="WH_DNA-bd_sf"/>
</dbReference>
<dbReference type="EMBL" id="JACHVQ010000001">
    <property type="protein sequence ID" value="MBB2891879.1"/>
    <property type="molecule type" value="Genomic_DNA"/>
</dbReference>
<keyword evidence="2" id="KW-0805">Transcription regulation</keyword>
<evidence type="ECO:0000256" key="1">
    <source>
        <dbReference type="ARBA" id="ARBA00009437"/>
    </source>
</evidence>
<dbReference type="RefSeq" id="WP_183320082.1">
    <property type="nucleotide sequence ID" value="NZ_JACHVQ010000001.1"/>
</dbReference>
<sequence length="311" mass="34468">MSSDALHSVDANLLLSLQALLEERNLTHAGTRMNMTQPAMSGALTRLRRHFDDDLLARTSQGFELTDLGRRLVPMVAEAVAAAEALLGEAQPFRPDESTKRFMVSTSEYAMTVLAAPLTRVLAERAPGCSIAFDAMPPTRDQFEAQLLRRDLIIGPTWFDFPGSRQPVFTDHLECIVARDNGRVRDGRLSLTDLRQMPHAVSELGMPGEFPRPLEAAMERVGIVDRHVQVQVSSLLTLPFAVAGTQLCAFELSRLAERCLVPLDLIIVGTPLDRVEITEAAHWHPRRAADPAIVWLRELLYDVAIELDSSD</sequence>
<organism evidence="6 7">
    <name type="scientific">Flexivirga oryzae</name>
    <dbReference type="NCBI Taxonomy" id="1794944"/>
    <lineage>
        <taxon>Bacteria</taxon>
        <taxon>Bacillati</taxon>
        <taxon>Actinomycetota</taxon>
        <taxon>Actinomycetes</taxon>
        <taxon>Micrococcales</taxon>
        <taxon>Dermacoccaceae</taxon>
        <taxon>Flexivirga</taxon>
    </lineage>
</organism>
<dbReference type="InterPro" id="IPR005119">
    <property type="entry name" value="LysR_subst-bd"/>
</dbReference>
<dbReference type="InterPro" id="IPR000847">
    <property type="entry name" value="LysR_HTH_N"/>
</dbReference>
<evidence type="ECO:0000313" key="7">
    <source>
        <dbReference type="Proteomes" id="UP000559182"/>
    </source>
</evidence>
<dbReference type="Pfam" id="PF03466">
    <property type="entry name" value="LysR_substrate"/>
    <property type="match status" value="1"/>
</dbReference>
<dbReference type="InterPro" id="IPR050389">
    <property type="entry name" value="LysR-type_TF"/>
</dbReference>
<dbReference type="GO" id="GO:0003700">
    <property type="term" value="F:DNA-binding transcription factor activity"/>
    <property type="evidence" value="ECO:0007669"/>
    <property type="project" value="InterPro"/>
</dbReference>
<dbReference type="InterPro" id="IPR036388">
    <property type="entry name" value="WH-like_DNA-bd_sf"/>
</dbReference>
<dbReference type="Gene3D" id="1.10.10.10">
    <property type="entry name" value="Winged helix-like DNA-binding domain superfamily/Winged helix DNA-binding domain"/>
    <property type="match status" value="1"/>
</dbReference>
<dbReference type="Pfam" id="PF00126">
    <property type="entry name" value="HTH_1"/>
    <property type="match status" value="1"/>
</dbReference>
<dbReference type="AlphaFoldDB" id="A0A839N548"/>
<dbReference type="SUPFAM" id="SSF53850">
    <property type="entry name" value="Periplasmic binding protein-like II"/>
    <property type="match status" value="1"/>
</dbReference>
<dbReference type="CDD" id="cd08417">
    <property type="entry name" value="PBP2_Nitroaromatics_like"/>
    <property type="match status" value="1"/>
</dbReference>
<gene>
    <name evidence="6" type="ORF">FHU39_001863</name>
</gene>
<dbReference type="PANTHER" id="PTHR30118">
    <property type="entry name" value="HTH-TYPE TRANSCRIPTIONAL REGULATOR LEUO-RELATED"/>
    <property type="match status" value="1"/>
</dbReference>
<dbReference type="SUPFAM" id="SSF46785">
    <property type="entry name" value="Winged helix' DNA-binding domain"/>
    <property type="match status" value="1"/>
</dbReference>
<reference evidence="6 7" key="1">
    <citation type="submission" date="2020-08" db="EMBL/GenBank/DDBJ databases">
        <title>Sequencing the genomes of 1000 actinobacteria strains.</title>
        <authorList>
            <person name="Klenk H.-P."/>
        </authorList>
    </citation>
    <scope>NUCLEOTIDE SEQUENCE [LARGE SCALE GENOMIC DNA]</scope>
    <source>
        <strain evidence="6 7">DSM 105369</strain>
    </source>
</reference>
<evidence type="ECO:0000256" key="3">
    <source>
        <dbReference type="ARBA" id="ARBA00023125"/>
    </source>
</evidence>
<protein>
    <submittedName>
        <fullName evidence="6">DNA-binding transcriptional LysR family regulator</fullName>
    </submittedName>
</protein>
<dbReference type="GO" id="GO:0003677">
    <property type="term" value="F:DNA binding"/>
    <property type="evidence" value="ECO:0007669"/>
    <property type="project" value="UniProtKB-KW"/>
</dbReference>
<accession>A0A839N548</accession>